<gene>
    <name evidence="1" type="ORF">L596_004696</name>
</gene>
<proteinExistence type="predicted"/>
<evidence type="ECO:0000313" key="2">
    <source>
        <dbReference type="Proteomes" id="UP000298663"/>
    </source>
</evidence>
<name>A0A4U8UWL4_STECR</name>
<reference evidence="1 2" key="1">
    <citation type="journal article" date="2015" name="Genome Biol.">
        <title>Comparative genomics of Steinernema reveals deeply conserved gene regulatory networks.</title>
        <authorList>
            <person name="Dillman A.R."/>
            <person name="Macchietto M."/>
            <person name="Porter C.F."/>
            <person name="Rogers A."/>
            <person name="Williams B."/>
            <person name="Antoshechkin I."/>
            <person name="Lee M.M."/>
            <person name="Goodwin Z."/>
            <person name="Lu X."/>
            <person name="Lewis E.E."/>
            <person name="Goodrich-Blair H."/>
            <person name="Stock S.P."/>
            <person name="Adams B.J."/>
            <person name="Sternberg P.W."/>
            <person name="Mortazavi A."/>
        </authorList>
    </citation>
    <scope>NUCLEOTIDE SEQUENCE [LARGE SCALE GENOMIC DNA]</scope>
    <source>
        <strain evidence="1 2">ALL</strain>
    </source>
</reference>
<reference evidence="1 2" key="2">
    <citation type="journal article" date="2019" name="G3 (Bethesda)">
        <title>Hybrid Assembly of the Genome of the Entomopathogenic Nematode Steinernema carpocapsae Identifies the X-Chromosome.</title>
        <authorList>
            <person name="Serra L."/>
            <person name="Macchietto M."/>
            <person name="Macias-Munoz A."/>
            <person name="McGill C.J."/>
            <person name="Rodriguez I.M."/>
            <person name="Rodriguez B."/>
            <person name="Murad R."/>
            <person name="Mortazavi A."/>
        </authorList>
    </citation>
    <scope>NUCLEOTIDE SEQUENCE [LARGE SCALE GENOMIC DNA]</scope>
    <source>
        <strain evidence="1 2">ALL</strain>
    </source>
</reference>
<dbReference type="AlphaFoldDB" id="A0A4U8UWL4"/>
<dbReference type="Proteomes" id="UP000298663">
    <property type="component" value="Unassembled WGS sequence"/>
</dbReference>
<dbReference type="EMBL" id="AZBU02000001">
    <property type="protein sequence ID" value="TMS37850.1"/>
    <property type="molecule type" value="Genomic_DNA"/>
</dbReference>
<protein>
    <submittedName>
        <fullName evidence="1">Uncharacterized protein</fullName>
    </submittedName>
</protein>
<organism evidence="1 2">
    <name type="scientific">Steinernema carpocapsae</name>
    <name type="common">Entomopathogenic nematode</name>
    <dbReference type="NCBI Taxonomy" id="34508"/>
    <lineage>
        <taxon>Eukaryota</taxon>
        <taxon>Metazoa</taxon>
        <taxon>Ecdysozoa</taxon>
        <taxon>Nematoda</taxon>
        <taxon>Chromadorea</taxon>
        <taxon>Rhabditida</taxon>
        <taxon>Tylenchina</taxon>
        <taxon>Panagrolaimomorpha</taxon>
        <taxon>Strongyloidoidea</taxon>
        <taxon>Steinernematidae</taxon>
        <taxon>Steinernema</taxon>
    </lineage>
</organism>
<sequence>MRSTVHCTSYLERSTFGETLAKRFISRTWAEDAVHPRCKRSSATFYSFSHFPVILATAQDISDVLQFIRVPSVAPFCSGALVEAVTTNLEAVIRLLDKYSTYLERCNELGYDIPI</sequence>
<keyword evidence="2" id="KW-1185">Reference proteome</keyword>
<comment type="caution">
    <text evidence="1">The sequence shown here is derived from an EMBL/GenBank/DDBJ whole genome shotgun (WGS) entry which is preliminary data.</text>
</comment>
<accession>A0A4U8UWL4</accession>
<evidence type="ECO:0000313" key="1">
    <source>
        <dbReference type="EMBL" id="TMS37850.1"/>
    </source>
</evidence>